<reference evidence="3" key="1">
    <citation type="journal article" date="2022" name="Microorganisms">
        <title>Beyond the ABCs#Discovery of Three New Plasmid Types in Rhodobacterales (RepQ, RepY, RepW).</title>
        <authorList>
            <person name="Freese H.M."/>
            <person name="Ringel V."/>
            <person name="Overmann J."/>
            <person name="Petersen J."/>
        </authorList>
    </citation>
    <scope>NUCLEOTIDE SEQUENCE [LARGE SCALE GENOMIC DNA]</scope>
    <source>
        <strain evidence="3">DSM 110277</strain>
    </source>
</reference>
<evidence type="ECO:0000313" key="3">
    <source>
        <dbReference type="Proteomes" id="UP000830781"/>
    </source>
</evidence>
<organism evidence="2 3">
    <name type="scientific">Sulfitobacter pontiacus</name>
    <dbReference type="NCBI Taxonomy" id="60137"/>
    <lineage>
        <taxon>Bacteria</taxon>
        <taxon>Pseudomonadati</taxon>
        <taxon>Pseudomonadota</taxon>
        <taxon>Alphaproteobacteria</taxon>
        <taxon>Rhodobacterales</taxon>
        <taxon>Roseobacteraceae</taxon>
        <taxon>Sulfitobacter</taxon>
    </lineage>
</organism>
<accession>A0AAX3ABE8</accession>
<keyword evidence="1" id="KW-0175">Coiled coil</keyword>
<dbReference type="Proteomes" id="UP000830781">
    <property type="component" value="Chromosome"/>
</dbReference>
<evidence type="ECO:0008006" key="4">
    <source>
        <dbReference type="Google" id="ProtNLM"/>
    </source>
</evidence>
<dbReference type="GO" id="GO:0003677">
    <property type="term" value="F:DNA binding"/>
    <property type="evidence" value="ECO:0007669"/>
    <property type="project" value="InterPro"/>
</dbReference>
<proteinExistence type="predicted"/>
<evidence type="ECO:0000313" key="2">
    <source>
        <dbReference type="EMBL" id="UOA23049.1"/>
    </source>
</evidence>
<dbReference type="AlphaFoldDB" id="A0AAX3ABE8"/>
<feature type="coiled-coil region" evidence="1">
    <location>
        <begin position="57"/>
        <end position="84"/>
    </location>
</feature>
<dbReference type="Gene3D" id="1.10.10.60">
    <property type="entry name" value="Homeodomain-like"/>
    <property type="match status" value="1"/>
</dbReference>
<protein>
    <recommendedName>
        <fullName evidence="4">Transposase</fullName>
    </recommendedName>
</protein>
<evidence type="ECO:0000256" key="1">
    <source>
        <dbReference type="SAM" id="Coils"/>
    </source>
</evidence>
<dbReference type="SUPFAM" id="SSF46689">
    <property type="entry name" value="Homeodomain-like"/>
    <property type="match status" value="1"/>
</dbReference>
<sequence length="93" mass="10582">MNKGIRFTYEFKQNAVAQFVERGYAVSEVSERLGISTKSLYTWKAQFAKSPQVRSEVAKQAAEIGRLKREFARATEQRKILKNRSGLVPACAR</sequence>
<dbReference type="InterPro" id="IPR002514">
    <property type="entry name" value="Transposase_8"/>
</dbReference>
<name>A0AAX3ABE8_9RHOB</name>
<dbReference type="Pfam" id="PF01527">
    <property type="entry name" value="HTH_Tnp_1"/>
    <property type="match status" value="1"/>
</dbReference>
<dbReference type="GO" id="GO:0006313">
    <property type="term" value="P:DNA transposition"/>
    <property type="evidence" value="ECO:0007669"/>
    <property type="project" value="InterPro"/>
</dbReference>
<gene>
    <name evidence="2" type="ORF">DSM110277_01461</name>
</gene>
<keyword evidence="3" id="KW-1185">Reference proteome</keyword>
<dbReference type="RefSeq" id="WP_243249953.1">
    <property type="nucleotide sequence ID" value="NZ_CP084959.1"/>
</dbReference>
<dbReference type="InterPro" id="IPR009057">
    <property type="entry name" value="Homeodomain-like_sf"/>
</dbReference>
<dbReference type="GO" id="GO:0004803">
    <property type="term" value="F:transposase activity"/>
    <property type="evidence" value="ECO:0007669"/>
    <property type="project" value="InterPro"/>
</dbReference>
<dbReference type="EMBL" id="CP084959">
    <property type="protein sequence ID" value="UOA23049.1"/>
    <property type="molecule type" value="Genomic_DNA"/>
</dbReference>